<dbReference type="AlphaFoldDB" id="A0A0D0BAV7"/>
<dbReference type="EMBL" id="KN834863">
    <property type="protein sequence ID" value="KIK51441.1"/>
    <property type="molecule type" value="Genomic_DNA"/>
</dbReference>
<accession>A0A0D0BAV7</accession>
<dbReference type="OrthoDB" id="2355984at2759"/>
<evidence type="ECO:0000313" key="1">
    <source>
        <dbReference type="EMBL" id="KIK51441.1"/>
    </source>
</evidence>
<proteinExistence type="predicted"/>
<protein>
    <submittedName>
        <fullName evidence="1">Unplaced genomic scaffold GYMLUscaffold_115, whole genome shotgun sequence</fullName>
    </submittedName>
</protein>
<evidence type="ECO:0000313" key="2">
    <source>
        <dbReference type="Proteomes" id="UP000053593"/>
    </source>
</evidence>
<dbReference type="Proteomes" id="UP000053593">
    <property type="component" value="Unassembled WGS sequence"/>
</dbReference>
<keyword evidence="2" id="KW-1185">Reference proteome</keyword>
<organism evidence="1 2">
    <name type="scientific">Collybiopsis luxurians FD-317 M1</name>
    <dbReference type="NCBI Taxonomy" id="944289"/>
    <lineage>
        <taxon>Eukaryota</taxon>
        <taxon>Fungi</taxon>
        <taxon>Dikarya</taxon>
        <taxon>Basidiomycota</taxon>
        <taxon>Agaricomycotina</taxon>
        <taxon>Agaricomycetes</taxon>
        <taxon>Agaricomycetidae</taxon>
        <taxon>Agaricales</taxon>
        <taxon>Marasmiineae</taxon>
        <taxon>Omphalotaceae</taxon>
        <taxon>Collybiopsis</taxon>
        <taxon>Collybiopsis luxurians</taxon>
    </lineage>
</organism>
<dbReference type="HOGENOM" id="CLU_3055958_0_0_1"/>
<gene>
    <name evidence="1" type="ORF">GYMLUDRAFT_118735</name>
</gene>
<feature type="non-terminal residue" evidence="1">
    <location>
        <position position="54"/>
    </location>
</feature>
<feature type="non-terminal residue" evidence="1">
    <location>
        <position position="1"/>
    </location>
</feature>
<name>A0A0D0BAV7_9AGAR</name>
<sequence length="54" mass="6111">HILGLFQAKHVEFHGNIINYDRAVRIFVGSQHDILLHKTKKISEFREAALNAGG</sequence>
<reference evidence="1 2" key="1">
    <citation type="submission" date="2014-04" db="EMBL/GenBank/DDBJ databases">
        <title>Evolutionary Origins and Diversification of the Mycorrhizal Mutualists.</title>
        <authorList>
            <consortium name="DOE Joint Genome Institute"/>
            <consortium name="Mycorrhizal Genomics Consortium"/>
            <person name="Kohler A."/>
            <person name="Kuo A."/>
            <person name="Nagy L.G."/>
            <person name="Floudas D."/>
            <person name="Copeland A."/>
            <person name="Barry K.W."/>
            <person name="Cichocki N."/>
            <person name="Veneault-Fourrey C."/>
            <person name="LaButti K."/>
            <person name="Lindquist E.A."/>
            <person name="Lipzen A."/>
            <person name="Lundell T."/>
            <person name="Morin E."/>
            <person name="Murat C."/>
            <person name="Riley R."/>
            <person name="Ohm R."/>
            <person name="Sun H."/>
            <person name="Tunlid A."/>
            <person name="Henrissat B."/>
            <person name="Grigoriev I.V."/>
            <person name="Hibbett D.S."/>
            <person name="Martin F."/>
        </authorList>
    </citation>
    <scope>NUCLEOTIDE SEQUENCE [LARGE SCALE GENOMIC DNA]</scope>
    <source>
        <strain evidence="1 2">FD-317 M1</strain>
    </source>
</reference>